<evidence type="ECO:0000256" key="1">
    <source>
        <dbReference type="SAM" id="Phobius"/>
    </source>
</evidence>
<keyword evidence="1" id="KW-1133">Transmembrane helix</keyword>
<keyword evidence="1" id="KW-0472">Membrane</keyword>
<name>A0A5B9CZN9_9HYPH</name>
<proteinExistence type="predicted"/>
<accession>A0A5B9CZN9</accession>
<dbReference type="EMBL" id="CP031844">
    <property type="protein sequence ID" value="QEE11698.1"/>
    <property type="molecule type" value="Genomic_DNA"/>
</dbReference>
<dbReference type="AlphaFoldDB" id="A0A5B9CZN9"/>
<dbReference type="Proteomes" id="UP000321311">
    <property type="component" value="Chromosome"/>
</dbReference>
<sequence>MMIQLLKTYLLNILIVISFLLSQVINVHANHLKNDAQWETISLMEQVEKKAISIATFYVPNFTHGVKNESAIEGKVEKVFEPITIGVFSTVGALGFGFLTGSIMAIFSGIIGWAIGKLKGN</sequence>
<reference evidence="3" key="1">
    <citation type="submission" date="2019-07" db="EMBL/GenBank/DDBJ databases">
        <title>Bartonella kosoyii sp. nov. and Bartonella krasnovii sp. nov., two novel members of the Bartonella elizabethae complex sensu lato, isolated from black rats and wild desert rodent-fleas.</title>
        <authorList>
            <person name="Gutierrez R."/>
            <person name="Shalit T."/>
            <person name="Markus B."/>
            <person name="Yuan C."/>
            <person name="Nachum-Biala Y."/>
            <person name="Elad D."/>
            <person name="Harrus S."/>
        </authorList>
    </citation>
    <scope>NUCLEOTIDE SEQUENCE [LARGE SCALE GENOMIC DNA]</scope>
    <source>
        <strain evidence="3">OE 1-1</strain>
    </source>
</reference>
<feature type="transmembrane region" description="Helical" evidence="1">
    <location>
        <begin position="85"/>
        <end position="115"/>
    </location>
</feature>
<evidence type="ECO:0000313" key="3">
    <source>
        <dbReference type="Proteomes" id="UP000321311"/>
    </source>
</evidence>
<organism evidence="2 3">
    <name type="scientific">Bartonella krasnovii</name>
    <dbReference type="NCBI Taxonomy" id="2267275"/>
    <lineage>
        <taxon>Bacteria</taxon>
        <taxon>Pseudomonadati</taxon>
        <taxon>Pseudomonadota</taxon>
        <taxon>Alphaproteobacteria</taxon>
        <taxon>Hyphomicrobiales</taxon>
        <taxon>Bartonellaceae</taxon>
        <taxon>Bartonella</taxon>
    </lineage>
</organism>
<keyword evidence="1" id="KW-0812">Transmembrane</keyword>
<dbReference type="GO" id="GO:0047134">
    <property type="term" value="F:protein-disulfide reductase [NAD(P)H] activity"/>
    <property type="evidence" value="ECO:0007669"/>
    <property type="project" value="UniProtKB-EC"/>
</dbReference>
<keyword evidence="2" id="KW-0560">Oxidoreductase</keyword>
<evidence type="ECO:0000313" key="2">
    <source>
        <dbReference type="EMBL" id="QEE11698.1"/>
    </source>
</evidence>
<dbReference type="EC" id="1.8.1.8" evidence="2"/>
<dbReference type="KEGG" id="barn:D1092_01400"/>
<gene>
    <name evidence="2" type="ORF">D1092_01400</name>
</gene>
<protein>
    <submittedName>
        <fullName evidence="2">Cytochrome C-type biogenesis protein DsbD, protein-disulfide reductase</fullName>
        <ecNumber evidence="2">1.8.1.8</ecNumber>
    </submittedName>
</protein>